<evidence type="ECO:0000256" key="4">
    <source>
        <dbReference type="HAMAP-Rule" id="MF_00214"/>
    </source>
</evidence>
<comment type="caution">
    <text evidence="4">Lacks conserved residue(s) required for the propagation of feature annotation.</text>
</comment>
<dbReference type="HAMAP" id="MF_00214">
    <property type="entry name" value="AroD"/>
    <property type="match status" value="1"/>
</dbReference>
<evidence type="ECO:0000256" key="3">
    <source>
        <dbReference type="ARBA" id="ARBA00023270"/>
    </source>
</evidence>
<dbReference type="EC" id="4.2.1.10" evidence="4"/>
<dbReference type="PANTHER" id="PTHR43699">
    <property type="entry name" value="3-DEHYDROQUINATE DEHYDRATASE"/>
    <property type="match status" value="1"/>
</dbReference>
<evidence type="ECO:0000256" key="1">
    <source>
        <dbReference type="ARBA" id="ARBA00001864"/>
    </source>
</evidence>
<sequence length="252" mass="27301">MQTVTVRDLTIGSGAPKIIVPLMGKDAASIRAEAQSYQDVDFDILEWRADHFADAGTPERVIAAARELRRLIADKPILFTFRTSREGGEQALAPADYLALNRAIVDSGLADLIDLELFSGDQAVAATVEYAHAKGVKVVMSNHEFHKTPPQEEIVGRLRKMQSLGADIPKIAVMPQNKTDVLTLLAATLEMHERYAERPIITMSMSRSGIISRLAGEVFGSAATFGAVKKASAPGQIAIGELRSVLEILHKS</sequence>
<feature type="binding site" evidence="4">
    <location>
        <position position="232"/>
    </location>
    <ligand>
        <name>3-dehydroquinate</name>
        <dbReference type="ChEBI" id="CHEBI:32364"/>
    </ligand>
</feature>
<accession>A0ABY2SGZ3</accession>
<dbReference type="RefSeq" id="WP_136992745.1">
    <property type="nucleotide sequence ID" value="NZ_SZPQ01000057.1"/>
</dbReference>
<dbReference type="EMBL" id="SZPQ01000057">
    <property type="protein sequence ID" value="TKI02926.1"/>
    <property type="molecule type" value="Genomic_DNA"/>
</dbReference>
<dbReference type="Proteomes" id="UP000305202">
    <property type="component" value="Unassembled WGS sequence"/>
</dbReference>
<dbReference type="GO" id="GO:0003855">
    <property type="term" value="F:3-dehydroquinate dehydratase activity"/>
    <property type="evidence" value="ECO:0007669"/>
    <property type="project" value="UniProtKB-EC"/>
</dbReference>
<reference evidence="5 6" key="1">
    <citation type="submission" date="2019-04" db="EMBL/GenBank/DDBJ databases">
        <authorList>
            <person name="Li M."/>
            <person name="Gao C."/>
        </authorList>
    </citation>
    <scope>NUCLEOTIDE SEQUENCE [LARGE SCALE GENOMIC DNA]</scope>
    <source>
        <strain evidence="5 6">BGMRC 2031</strain>
    </source>
</reference>
<protein>
    <recommendedName>
        <fullName evidence="4">3-dehydroquinate dehydratase</fullName>
        <shortName evidence="4">3-dehydroquinase</shortName>
        <ecNumber evidence="4">4.2.1.10</ecNumber>
    </recommendedName>
    <alternativeName>
        <fullName evidence="4">Type I DHQase</fullName>
    </alternativeName>
    <alternativeName>
        <fullName evidence="4">Type I dehydroquinase</fullName>
        <shortName evidence="4">DHQ1</shortName>
    </alternativeName>
</protein>
<evidence type="ECO:0000313" key="5">
    <source>
        <dbReference type="EMBL" id="TKI02926.1"/>
    </source>
</evidence>
<comment type="similarity">
    <text evidence="4">Belongs to the type-I 3-dehydroquinase family.</text>
</comment>
<dbReference type="Pfam" id="PF01487">
    <property type="entry name" value="DHquinase_I"/>
    <property type="match status" value="1"/>
</dbReference>
<feature type="binding site" evidence="4">
    <location>
        <position position="213"/>
    </location>
    <ligand>
        <name>3-dehydroquinate</name>
        <dbReference type="ChEBI" id="CHEBI:32364"/>
    </ligand>
</feature>
<comment type="caution">
    <text evidence="5">The sequence shown here is derived from an EMBL/GenBank/DDBJ whole genome shotgun (WGS) entry which is preliminary data.</text>
</comment>
<evidence type="ECO:0000313" key="6">
    <source>
        <dbReference type="Proteomes" id="UP000305202"/>
    </source>
</evidence>
<feature type="binding site" evidence="4">
    <location>
        <begin position="46"/>
        <end position="48"/>
    </location>
    <ligand>
        <name>3-dehydroquinate</name>
        <dbReference type="ChEBI" id="CHEBI:32364"/>
    </ligand>
</feature>
<keyword evidence="3 4" id="KW-0704">Schiff base</keyword>
<dbReference type="Gene3D" id="3.20.20.70">
    <property type="entry name" value="Aldolase class I"/>
    <property type="match status" value="1"/>
</dbReference>
<feature type="active site" description="Proton donor/acceptor" evidence="4">
    <location>
        <position position="143"/>
    </location>
</feature>
<dbReference type="CDD" id="cd00502">
    <property type="entry name" value="DHQase_I"/>
    <property type="match status" value="1"/>
</dbReference>
<name>A0ABY2SGZ3_9HYPH</name>
<comment type="pathway">
    <text evidence="4">Metabolic intermediate biosynthesis; chorismate biosynthesis; chorismate from D-erythrose 4-phosphate and phosphoenolpyruvate: step 3/7.</text>
</comment>
<evidence type="ECO:0000256" key="2">
    <source>
        <dbReference type="ARBA" id="ARBA00023239"/>
    </source>
</evidence>
<keyword evidence="4" id="KW-0028">Amino-acid biosynthesis</keyword>
<dbReference type="NCBIfam" id="TIGR01093">
    <property type="entry name" value="aroD"/>
    <property type="match status" value="1"/>
</dbReference>
<feature type="binding site" evidence="4">
    <location>
        <position position="236"/>
    </location>
    <ligand>
        <name>3-dehydroquinate</name>
        <dbReference type="ChEBI" id="CHEBI:32364"/>
    </ligand>
</feature>
<dbReference type="PANTHER" id="PTHR43699:SF1">
    <property type="entry name" value="3-DEHYDROQUINATE DEHYDRATASE"/>
    <property type="match status" value="1"/>
</dbReference>
<dbReference type="InterPro" id="IPR001381">
    <property type="entry name" value="DHquinase_I"/>
</dbReference>
<dbReference type="InterPro" id="IPR050146">
    <property type="entry name" value="Type-I_3-dehydroquinase"/>
</dbReference>
<feature type="binding site" evidence="4">
    <location>
        <position position="82"/>
    </location>
    <ligand>
        <name>3-dehydroquinate</name>
        <dbReference type="ChEBI" id="CHEBI:32364"/>
    </ligand>
</feature>
<comment type="function">
    <text evidence="4">Involved in the third step of the chorismate pathway, which leads to the biosynthesis of aromatic amino acids. Catalyzes the cis-dehydration of 3-dehydroquinate (DHQ) and introduces the first double bond of the aromatic ring to yield 3-dehydroshikimate.</text>
</comment>
<proteinExistence type="inferred from homology"/>
<organism evidence="5 6">
    <name type="scientific">Martelella alba</name>
    <dbReference type="NCBI Taxonomy" id="2590451"/>
    <lineage>
        <taxon>Bacteria</taxon>
        <taxon>Pseudomonadati</taxon>
        <taxon>Pseudomonadota</taxon>
        <taxon>Alphaproteobacteria</taxon>
        <taxon>Hyphomicrobiales</taxon>
        <taxon>Aurantimonadaceae</taxon>
        <taxon>Martelella</taxon>
    </lineage>
</organism>
<gene>
    <name evidence="4 5" type="primary">aroD</name>
    <name evidence="5" type="ORF">FCN80_23450</name>
</gene>
<comment type="subunit">
    <text evidence="4">Homodimer.</text>
</comment>
<keyword evidence="6" id="KW-1185">Reference proteome</keyword>
<feature type="active site" description="Schiff-base intermediate with substrate" evidence="4">
    <location>
        <position position="170"/>
    </location>
</feature>
<comment type="catalytic activity">
    <reaction evidence="1 4">
        <text>3-dehydroquinate = 3-dehydroshikimate + H2O</text>
        <dbReference type="Rhea" id="RHEA:21096"/>
        <dbReference type="ChEBI" id="CHEBI:15377"/>
        <dbReference type="ChEBI" id="CHEBI:16630"/>
        <dbReference type="ChEBI" id="CHEBI:32364"/>
        <dbReference type="EC" id="4.2.1.10"/>
    </reaction>
</comment>
<dbReference type="SUPFAM" id="SSF51569">
    <property type="entry name" value="Aldolase"/>
    <property type="match status" value="1"/>
</dbReference>
<keyword evidence="4" id="KW-0057">Aromatic amino acid biosynthesis</keyword>
<keyword evidence="2 4" id="KW-0456">Lyase</keyword>
<dbReference type="InterPro" id="IPR013785">
    <property type="entry name" value="Aldolase_TIM"/>
</dbReference>